<evidence type="ECO:0000313" key="3">
    <source>
        <dbReference type="Proteomes" id="UP000005242"/>
    </source>
</evidence>
<dbReference type="eggNOG" id="KOG0440">
    <property type="taxonomic scope" value="Eukaryota"/>
</dbReference>
<accession>I4YB79</accession>
<feature type="binding site" evidence="1">
    <location>
        <position position="83"/>
    </location>
    <ligand>
        <name>Zn(2+)</name>
        <dbReference type="ChEBI" id="CHEBI:29105"/>
    </ligand>
</feature>
<dbReference type="FunCoup" id="I4YB79">
    <property type="interactions" value="463"/>
</dbReference>
<sequence>MSVYLSGASPIKNPTRTFKPRRAVEGSKQFQLKKYAEATLGSGNLAEAVKLPQGEDQDEWVAIHCVDFFNHLNMLYGCVNDFCNNKNCPIMSAGPRYEYQWAQPSYGLGAKPGAPKRLMRLSAPEYTDNLMNWIQSILDNEAYFPSKLGQAFPRNFSSISKDIFRRLFRVYAHIYNSHFEVMVALGIEAHLNTNYRHFLLFIHEFKLVDAKELAPLSDFNQSILSD</sequence>
<dbReference type="Proteomes" id="UP000005242">
    <property type="component" value="Unassembled WGS sequence"/>
</dbReference>
<keyword evidence="3" id="KW-1185">Reference proteome</keyword>
<proteinExistence type="predicted"/>
<gene>
    <name evidence="2" type="ORF">WALSEDRAFT_39037</name>
</gene>
<dbReference type="SMART" id="SM01388">
    <property type="entry name" value="Mob1_phocein"/>
    <property type="match status" value="1"/>
</dbReference>
<dbReference type="SUPFAM" id="SSF101152">
    <property type="entry name" value="Mob1/phocein"/>
    <property type="match status" value="1"/>
</dbReference>
<dbReference type="Pfam" id="PF03637">
    <property type="entry name" value="Mob1_phocein"/>
    <property type="match status" value="1"/>
</dbReference>
<keyword evidence="1" id="KW-0479">Metal-binding</keyword>
<reference evidence="2 3" key="1">
    <citation type="journal article" date="2012" name="Fungal Genet. Biol.">
        <title>The genome of the xerotolerant mold Wallemia sebi reveals adaptations to osmotic stress and suggests cryptic sexual reproduction.</title>
        <authorList>
            <person name="Padamsee M."/>
            <person name="Kumar T.K.A."/>
            <person name="Riley R."/>
            <person name="Binder M."/>
            <person name="Boyd A."/>
            <person name="Calvo A.M."/>
            <person name="Furukawa K."/>
            <person name="Hesse C."/>
            <person name="Hohmann S."/>
            <person name="James T.Y."/>
            <person name="LaButti K."/>
            <person name="Lapidus A."/>
            <person name="Lindquist E."/>
            <person name="Lucas S."/>
            <person name="Miller K."/>
            <person name="Shantappa S."/>
            <person name="Grigoriev I.V."/>
            <person name="Hibbett D.S."/>
            <person name="McLaughlin D.J."/>
            <person name="Spatafora J.W."/>
            <person name="Aime M.C."/>
        </authorList>
    </citation>
    <scope>NUCLEOTIDE SEQUENCE [LARGE SCALE GENOMIC DNA]</scope>
    <source>
        <strain evidence="3">ATCC MYA-4683 / CBS 633.66</strain>
    </source>
</reference>
<dbReference type="Gene3D" id="1.20.140.30">
    <property type="entry name" value="MOB kinase activator"/>
    <property type="match status" value="1"/>
</dbReference>
<evidence type="ECO:0000256" key="1">
    <source>
        <dbReference type="PIRSR" id="PIRSR605301-1"/>
    </source>
</evidence>
<dbReference type="RefSeq" id="XP_006958893.1">
    <property type="nucleotide sequence ID" value="XM_006958831.1"/>
</dbReference>
<protein>
    <submittedName>
        <fullName evidence="2">Mob1/phocein</fullName>
    </submittedName>
</protein>
<dbReference type="InParanoid" id="I4YB79"/>
<evidence type="ECO:0000313" key="2">
    <source>
        <dbReference type="EMBL" id="EIM21221.1"/>
    </source>
</evidence>
<dbReference type="InterPro" id="IPR005301">
    <property type="entry name" value="MOB_kinase_act_fam"/>
</dbReference>
<keyword evidence="1" id="KW-0862">Zinc</keyword>
<organism evidence="2 3">
    <name type="scientific">Wallemia mellicola (strain ATCC MYA-4683 / CBS 633.66)</name>
    <name type="common">Wallemia sebi (CBS 633.66)</name>
    <dbReference type="NCBI Taxonomy" id="671144"/>
    <lineage>
        <taxon>Eukaryota</taxon>
        <taxon>Fungi</taxon>
        <taxon>Dikarya</taxon>
        <taxon>Basidiomycota</taxon>
        <taxon>Wallemiomycotina</taxon>
        <taxon>Wallemiomycetes</taxon>
        <taxon>Wallemiales</taxon>
        <taxon>Wallemiaceae</taxon>
        <taxon>Wallemia</taxon>
    </lineage>
</organism>
<dbReference type="AlphaFoldDB" id="I4YB79"/>
<dbReference type="OrthoDB" id="8170117at2759"/>
<feature type="binding site" evidence="1">
    <location>
        <position position="178"/>
    </location>
    <ligand>
        <name>Zn(2+)</name>
        <dbReference type="ChEBI" id="CHEBI:29105"/>
    </ligand>
</feature>
<dbReference type="HOGENOM" id="CLU_038321_3_2_1"/>
<dbReference type="InterPro" id="IPR036703">
    <property type="entry name" value="MOB_kinase_act_sf"/>
</dbReference>
<name>I4YB79_WALMC</name>
<dbReference type="STRING" id="671144.I4YB79"/>
<dbReference type="EMBL" id="JH668234">
    <property type="protein sequence ID" value="EIM21221.1"/>
    <property type="molecule type" value="Genomic_DNA"/>
</dbReference>
<dbReference type="OMA" id="VDNEQMF"/>
<dbReference type="GeneID" id="18472095"/>
<dbReference type="KEGG" id="wse:WALSEDRAFT_39037"/>
<dbReference type="PANTHER" id="PTHR22599">
    <property type="entry name" value="MPS ONE BINDER KINASE ACTIVATOR-LIKE MOB"/>
    <property type="match status" value="1"/>
</dbReference>
<feature type="binding site" evidence="1">
    <location>
        <position position="88"/>
    </location>
    <ligand>
        <name>Zn(2+)</name>
        <dbReference type="ChEBI" id="CHEBI:29105"/>
    </ligand>
</feature>
<feature type="binding site" evidence="1">
    <location>
        <position position="173"/>
    </location>
    <ligand>
        <name>Zn(2+)</name>
        <dbReference type="ChEBI" id="CHEBI:29105"/>
    </ligand>
</feature>